<gene>
    <name evidence="1" type="ORF">Lbir_3106</name>
    <name evidence="2" type="ORF">NCTC12437_02862</name>
</gene>
<dbReference type="AlphaFoldDB" id="A0A378ILQ3"/>
<proteinExistence type="predicted"/>
<dbReference type="Proteomes" id="UP000255066">
    <property type="component" value="Unassembled WGS sequence"/>
</dbReference>
<reference evidence="2 4" key="2">
    <citation type="submission" date="2018-06" db="EMBL/GenBank/DDBJ databases">
        <authorList>
            <consortium name="Pathogen Informatics"/>
            <person name="Doyle S."/>
        </authorList>
    </citation>
    <scope>NUCLEOTIDE SEQUENCE [LARGE SCALE GENOMIC DNA]</scope>
    <source>
        <strain evidence="2 4">NCTC12437</strain>
    </source>
</reference>
<sequence>MKELIVLLPRITIEVLQSLDSQPIAFISVQPEATAFSNGALLLLRPNGSKTILAQLPA</sequence>
<name>A0A378ILQ3_9GAMM</name>
<reference evidence="1 3" key="1">
    <citation type="submission" date="2015-11" db="EMBL/GenBank/DDBJ databases">
        <title>Genomic analysis of 38 Legionella species identifies large and diverse effector repertoires.</title>
        <authorList>
            <person name="Burstein D."/>
            <person name="Amaro F."/>
            <person name="Zusman T."/>
            <person name="Lifshitz Z."/>
            <person name="Cohen O."/>
            <person name="Gilbert J.A."/>
            <person name="Pupko T."/>
            <person name="Shuman H.A."/>
            <person name="Segal G."/>
        </authorList>
    </citation>
    <scope>NUCLEOTIDE SEQUENCE [LARGE SCALE GENOMIC DNA]</scope>
    <source>
        <strain evidence="1 3">CDC#1407-AL-14</strain>
    </source>
</reference>
<dbReference type="EMBL" id="LNXT01000052">
    <property type="protein sequence ID" value="KTC66804.1"/>
    <property type="molecule type" value="Genomic_DNA"/>
</dbReference>
<evidence type="ECO:0000313" key="1">
    <source>
        <dbReference type="EMBL" id="KTC66804.1"/>
    </source>
</evidence>
<dbReference type="Proteomes" id="UP000054735">
    <property type="component" value="Unassembled WGS sequence"/>
</dbReference>
<evidence type="ECO:0000313" key="2">
    <source>
        <dbReference type="EMBL" id="STX33044.1"/>
    </source>
</evidence>
<dbReference type="EMBL" id="UGNW01000001">
    <property type="protein sequence ID" value="STX33044.1"/>
    <property type="molecule type" value="Genomic_DNA"/>
</dbReference>
<organism evidence="2 4">
    <name type="scientific">Legionella birminghamensis</name>
    <dbReference type="NCBI Taxonomy" id="28083"/>
    <lineage>
        <taxon>Bacteria</taxon>
        <taxon>Pseudomonadati</taxon>
        <taxon>Pseudomonadota</taxon>
        <taxon>Gammaproteobacteria</taxon>
        <taxon>Legionellales</taxon>
        <taxon>Legionellaceae</taxon>
        <taxon>Legionella</taxon>
    </lineage>
</organism>
<keyword evidence="3" id="KW-1185">Reference proteome</keyword>
<evidence type="ECO:0000313" key="4">
    <source>
        <dbReference type="Proteomes" id="UP000255066"/>
    </source>
</evidence>
<evidence type="ECO:0000313" key="3">
    <source>
        <dbReference type="Proteomes" id="UP000054735"/>
    </source>
</evidence>
<accession>A0A378ILQ3</accession>
<protein>
    <submittedName>
        <fullName evidence="2">Uncharacterized protein</fullName>
    </submittedName>
</protein>